<dbReference type="Pfam" id="PF01939">
    <property type="entry name" value="NucS_C"/>
    <property type="match status" value="1"/>
</dbReference>
<sequence length="318" mass="36149">MESEQKLEEAISKDIGIIDPSLMLIGRQVMTAFGKIIDILAINSEGCLTIIELKRNKTPREVVAQTLDYASWVQTQTYNDIVRIFNEKNLGLSFEKAFTERYEVNLPETLNESHNLIIVAAELDNATERIINYLNSYGVPLNVVFFRYFKAGENEYLARSWLLDPNQVEAQSSKANSSKTGKQPWNGRDFYVSLGDGPFRSWEDCRKYGYISAGQGRWYSNTLSQLNPGSRIFACIPKTGYVGVGIVQDTVVPIKDFTVQIEGKPTPLIEADLEVRMDIDINDPDLCEYVVRVEWQKTVSKTQAYWEKGDVRQSKLCL</sequence>
<dbReference type="Gene3D" id="3.40.1350.10">
    <property type="match status" value="1"/>
</dbReference>
<accession>A0A9X4KTI9</accession>
<name>A0A9X4KTI9_9BACL</name>
<dbReference type="GO" id="GO:0004519">
    <property type="term" value="F:endonuclease activity"/>
    <property type="evidence" value="ECO:0007669"/>
    <property type="project" value="UniProtKB-KW"/>
</dbReference>
<keyword evidence="2" id="KW-0540">Nuclease</keyword>
<organism evidence="2 3">
    <name type="scientific">Cohnella rhizosphaerae</name>
    <dbReference type="NCBI Taxonomy" id="1457232"/>
    <lineage>
        <taxon>Bacteria</taxon>
        <taxon>Bacillati</taxon>
        <taxon>Bacillota</taxon>
        <taxon>Bacilli</taxon>
        <taxon>Bacillales</taxon>
        <taxon>Paenibacillaceae</taxon>
        <taxon>Cohnella</taxon>
    </lineage>
</organism>
<keyword evidence="3" id="KW-1185">Reference proteome</keyword>
<comment type="caution">
    <text evidence="2">The sequence shown here is derived from an EMBL/GenBank/DDBJ whole genome shotgun (WGS) entry which is preliminary data.</text>
</comment>
<feature type="domain" description="Endonuclease NucS C-terminal" evidence="1">
    <location>
        <begin position="3"/>
        <end position="83"/>
    </location>
</feature>
<evidence type="ECO:0000313" key="3">
    <source>
        <dbReference type="Proteomes" id="UP001153404"/>
    </source>
</evidence>
<proteinExistence type="predicted"/>
<keyword evidence="2" id="KW-0255">Endonuclease</keyword>
<dbReference type="Proteomes" id="UP001153404">
    <property type="component" value="Unassembled WGS sequence"/>
</dbReference>
<dbReference type="RefSeq" id="WP_277532545.1">
    <property type="nucleotide sequence ID" value="NZ_JAPDIA010000003.1"/>
</dbReference>
<evidence type="ECO:0000313" key="2">
    <source>
        <dbReference type="EMBL" id="MDG0810617.1"/>
    </source>
</evidence>
<reference evidence="2" key="1">
    <citation type="submission" date="2022-10" db="EMBL/GenBank/DDBJ databases">
        <title>Comparative genomic analysis of Cohnella hashimotonis sp. nov., isolated from the International Space Station.</title>
        <authorList>
            <person name="Simpson A."/>
            <person name="Venkateswaran K."/>
        </authorList>
    </citation>
    <scope>NUCLEOTIDE SEQUENCE</scope>
    <source>
        <strain evidence="2">DSM 28161</strain>
    </source>
</reference>
<gene>
    <name evidence="2" type="ORF">OMP40_15510</name>
</gene>
<evidence type="ECO:0000259" key="1">
    <source>
        <dbReference type="Pfam" id="PF01939"/>
    </source>
</evidence>
<dbReference type="EMBL" id="JAPDIA010000003">
    <property type="protein sequence ID" value="MDG0810617.1"/>
    <property type="molecule type" value="Genomic_DNA"/>
</dbReference>
<dbReference type="InterPro" id="IPR011856">
    <property type="entry name" value="tRNA_endonuc-like_dom_sf"/>
</dbReference>
<dbReference type="GO" id="GO:0003676">
    <property type="term" value="F:nucleic acid binding"/>
    <property type="evidence" value="ECO:0007669"/>
    <property type="project" value="InterPro"/>
</dbReference>
<dbReference type="InterPro" id="IPR048301">
    <property type="entry name" value="NucS_C"/>
</dbReference>
<protein>
    <submittedName>
        <fullName evidence="2">Endonuclease NucS</fullName>
    </submittedName>
</protein>
<keyword evidence="2" id="KW-0378">Hydrolase</keyword>
<dbReference type="AlphaFoldDB" id="A0A9X4KTI9"/>